<dbReference type="Gene3D" id="3.50.50.60">
    <property type="entry name" value="FAD/NAD(P)-binding domain"/>
    <property type="match status" value="1"/>
</dbReference>
<proteinExistence type="predicted"/>
<dbReference type="InterPro" id="IPR050407">
    <property type="entry name" value="Geranylgeranyl_reductase"/>
</dbReference>
<dbReference type="Pfam" id="PF05834">
    <property type="entry name" value="Lycopene_cycl"/>
    <property type="match status" value="1"/>
</dbReference>
<sequence>MNIEGQPLTAEVMVIGAGPAGAATALGLATAGAHVVVVDDGSDITPGIRLVTPAARQGLHRLGIDDDLHPITQIEWSNGTRSGITRWPSRQTAGSIDRVQLHHRLRARLDDAGVTVLSGHRARSAVIERGFVRGAEVVDGEGRARVLRASYTVIADGANSRFGRSLGSYRQPTWPFAVAHTATVHSPRSHSDTVALVDDLSDRAGIPITGFGWMVPAGDERVGVGVMIMSTSPSFRVITPDAILDRLIAEHGERWQLDTTAGIEPNGGRIPLGGSVGPPATATTVLVGDAAGLANPWSGLGLDAALDSAQIAAEVVIDALADGSTALQRYPQRLADRFGPYYKVGRTINRLISTPAVSTRIGRGTVLSRPVAEAVARLATDQVRPKRWGLAEVTYQLGRLASIFAPGR</sequence>
<protein>
    <submittedName>
        <fullName evidence="1">Uncharacterized protein</fullName>
    </submittedName>
</protein>
<accession>A0A2G6KDW5</accession>
<dbReference type="EMBL" id="PDSL01000036">
    <property type="protein sequence ID" value="PIE33152.1"/>
    <property type="molecule type" value="Genomic_DNA"/>
</dbReference>
<dbReference type="Proteomes" id="UP000230914">
    <property type="component" value="Unassembled WGS sequence"/>
</dbReference>
<dbReference type="SUPFAM" id="SSF51905">
    <property type="entry name" value="FAD/NAD(P)-binding domain"/>
    <property type="match status" value="1"/>
</dbReference>
<comment type="caution">
    <text evidence="1">The sequence shown here is derived from an EMBL/GenBank/DDBJ whole genome shotgun (WGS) entry which is preliminary data.</text>
</comment>
<dbReference type="PRINTS" id="PR00420">
    <property type="entry name" value="RNGMNOXGNASE"/>
</dbReference>
<dbReference type="InterPro" id="IPR036188">
    <property type="entry name" value="FAD/NAD-bd_sf"/>
</dbReference>
<evidence type="ECO:0000313" key="2">
    <source>
        <dbReference type="Proteomes" id="UP000230914"/>
    </source>
</evidence>
<dbReference type="AlphaFoldDB" id="A0A2G6KDW5"/>
<evidence type="ECO:0000313" key="1">
    <source>
        <dbReference type="EMBL" id="PIE33152.1"/>
    </source>
</evidence>
<dbReference type="PANTHER" id="PTHR42685:SF22">
    <property type="entry name" value="CONDITIONED MEDIUM FACTOR RECEPTOR 1"/>
    <property type="match status" value="1"/>
</dbReference>
<reference evidence="1 2" key="1">
    <citation type="submission" date="2017-10" db="EMBL/GenBank/DDBJ databases">
        <title>Novel microbial diversity and functional potential in the marine mammal oral microbiome.</title>
        <authorList>
            <person name="Dudek N.K."/>
            <person name="Sun C.L."/>
            <person name="Burstein D."/>
            <person name="Kantor R.S."/>
            <person name="Aliaga Goltsman D.S."/>
            <person name="Bik E.M."/>
            <person name="Thomas B.C."/>
            <person name="Banfield J.F."/>
            <person name="Relman D.A."/>
        </authorList>
    </citation>
    <scope>NUCLEOTIDE SEQUENCE [LARGE SCALE GENOMIC DNA]</scope>
    <source>
        <strain evidence="1">DOLJORAL78_61_10</strain>
    </source>
</reference>
<dbReference type="PANTHER" id="PTHR42685">
    <property type="entry name" value="GERANYLGERANYL DIPHOSPHATE REDUCTASE"/>
    <property type="match status" value="1"/>
</dbReference>
<name>A0A2G6KDW5_9ACTN</name>
<organism evidence="1 2">
    <name type="scientific">Ilumatobacter coccineus</name>
    <dbReference type="NCBI Taxonomy" id="467094"/>
    <lineage>
        <taxon>Bacteria</taxon>
        <taxon>Bacillati</taxon>
        <taxon>Actinomycetota</taxon>
        <taxon>Acidimicrobiia</taxon>
        <taxon>Acidimicrobiales</taxon>
        <taxon>Ilumatobacteraceae</taxon>
        <taxon>Ilumatobacter</taxon>
    </lineage>
</organism>
<gene>
    <name evidence="1" type="ORF">CSA55_02245</name>
</gene>